<name>A0A1Q4I2D7_9MYCO</name>
<keyword evidence="3" id="KW-1185">Reference proteome</keyword>
<dbReference type="EMBL" id="MPNT01000001">
    <property type="protein sequence ID" value="OJZ76040.1"/>
    <property type="molecule type" value="Genomic_DNA"/>
</dbReference>
<dbReference type="Gene3D" id="3.30.1540.10">
    <property type="entry name" value="formyl-coa transferase, domain 3"/>
    <property type="match status" value="1"/>
</dbReference>
<dbReference type="AlphaFoldDB" id="A0A1Q4I2D7"/>
<evidence type="ECO:0000313" key="3">
    <source>
        <dbReference type="Proteomes" id="UP000186438"/>
    </source>
</evidence>
<evidence type="ECO:0000256" key="1">
    <source>
        <dbReference type="ARBA" id="ARBA00022679"/>
    </source>
</evidence>
<sequence length="682" mass="71006">MTSRVDYLAGFHSVVLGDGAVALTAHDTLASLGADVATATSVAGDADIVICDRVAEVTDDSYLSQVARWVENRPGRPGTWVTVSAFGLDGPAGGRPGSDLVCAAAGGMLAALTDGDGRFHQMPGEQALQATGLLAVLAALHGISLSRSDGIAVHLDLSAQEATAFSSVQQELAHILYRCGGAGGAARYSAPAGVFECADGLINIIVIDDHQFARVAEVVGRPEWISLYPTLPDRVANGETINAAVAQWLAARPKVECERLMQGNGVPATAVRTVAEVNTSDQFQERDWQARCVGFDPAVPPLPAVVTRHAAASSPNPEAAGERSLDDLRVVEVTNVLAGPLSGAILGAMGAKVVRLEDQGRLDVYRRNGPFADGQAGIERAAYFMCANYCKQSVTEGVGEDPEIARLALSWANVLIENVGSSRLARLGTGSVMVGSGAGGMVASISGYGRSGPHADFRGYAPNVHAYAGLTEAIHEAVGSRVYLIGALADYAAAIWVATLAAAWYLGGANDEERVDLSMAEAVAVKLRHLHGEVGRATRDLLVDTADGRTVAISFSEGDAERVARALGRQDSGADIESVVSRAVTEDPDAVMSSLQAAGIAAYFVRLTADVVTDPQLRARQFFLPVEHPVVVPAEIITLPWKVAGSARSGYRPAPLLGADDAGARATFAADDAASSRQGATR</sequence>
<comment type="caution">
    <text evidence="2">The sequence shown here is derived from an EMBL/GenBank/DDBJ whole genome shotgun (WGS) entry which is preliminary data.</text>
</comment>
<dbReference type="RefSeq" id="WP_073870148.1">
    <property type="nucleotide sequence ID" value="NZ_MPNT01000001.1"/>
</dbReference>
<dbReference type="InterPro" id="IPR023606">
    <property type="entry name" value="CoA-Trfase_III_dom_1_sf"/>
</dbReference>
<gene>
    <name evidence="2" type="ORF">BRW65_00880</name>
</gene>
<proteinExistence type="predicted"/>
<dbReference type="OrthoDB" id="4592483at2"/>
<reference evidence="2 3" key="1">
    <citation type="submission" date="2016-11" db="EMBL/GenBank/DDBJ databases">
        <title>Genome sequences of unsequenced Mycobacteria.</title>
        <authorList>
            <person name="Greninger A.L."/>
            <person name="Fang F."/>
            <person name="Jerome K.R."/>
        </authorList>
    </citation>
    <scope>NUCLEOTIDE SEQUENCE [LARGE SCALE GENOMIC DNA]</scope>
    <source>
        <strain evidence="2 3">M11</strain>
    </source>
</reference>
<dbReference type="Proteomes" id="UP000186438">
    <property type="component" value="Unassembled WGS sequence"/>
</dbReference>
<dbReference type="PANTHER" id="PTHR48207">
    <property type="entry name" value="SUCCINATE--HYDROXYMETHYLGLUTARATE COA-TRANSFERASE"/>
    <property type="match status" value="1"/>
</dbReference>
<keyword evidence="1" id="KW-0808">Transferase</keyword>
<dbReference type="STRING" id="53378.BRW65_00880"/>
<dbReference type="PANTHER" id="PTHR48207:SF3">
    <property type="entry name" value="SUCCINATE--HYDROXYMETHYLGLUTARATE COA-TRANSFERASE"/>
    <property type="match status" value="1"/>
</dbReference>
<accession>A0A1Q4I2D7</accession>
<dbReference type="Pfam" id="PF02515">
    <property type="entry name" value="CoA_transf_3"/>
    <property type="match status" value="2"/>
</dbReference>
<dbReference type="InterPro" id="IPR003673">
    <property type="entry name" value="CoA-Trfase_fam_III"/>
</dbReference>
<dbReference type="GO" id="GO:0008410">
    <property type="term" value="F:CoA-transferase activity"/>
    <property type="evidence" value="ECO:0007669"/>
    <property type="project" value="TreeGrafter"/>
</dbReference>
<dbReference type="InterPro" id="IPR050483">
    <property type="entry name" value="CoA-transferase_III_domain"/>
</dbReference>
<dbReference type="InterPro" id="IPR044855">
    <property type="entry name" value="CoA-Trfase_III_dom3_sf"/>
</dbReference>
<dbReference type="Gene3D" id="3.40.50.10540">
    <property type="entry name" value="Crotonobetainyl-coa:carnitine coa-transferase, domain 1"/>
    <property type="match status" value="2"/>
</dbReference>
<organism evidence="2 3">
    <name type="scientific">Mycobacterium paraffinicum</name>
    <dbReference type="NCBI Taxonomy" id="53378"/>
    <lineage>
        <taxon>Bacteria</taxon>
        <taxon>Bacillati</taxon>
        <taxon>Actinomycetota</taxon>
        <taxon>Actinomycetes</taxon>
        <taxon>Mycobacteriales</taxon>
        <taxon>Mycobacteriaceae</taxon>
        <taxon>Mycobacterium</taxon>
    </lineage>
</organism>
<evidence type="ECO:0008006" key="4">
    <source>
        <dbReference type="Google" id="ProtNLM"/>
    </source>
</evidence>
<protein>
    <recommendedName>
        <fullName evidence="4">CoA transferase</fullName>
    </recommendedName>
</protein>
<dbReference type="SUPFAM" id="SSF89796">
    <property type="entry name" value="CoA-transferase family III (CaiB/BaiF)"/>
    <property type="match status" value="2"/>
</dbReference>
<evidence type="ECO:0000313" key="2">
    <source>
        <dbReference type="EMBL" id="OJZ76040.1"/>
    </source>
</evidence>